<evidence type="ECO:0000256" key="2">
    <source>
        <dbReference type="ARBA" id="ARBA00022670"/>
    </source>
</evidence>
<dbReference type="GO" id="GO:0016787">
    <property type="term" value="F:hydrolase activity"/>
    <property type="evidence" value="ECO:0007669"/>
    <property type="project" value="UniProtKB-KW"/>
</dbReference>
<feature type="chain" id="PRO_5046036160" evidence="5">
    <location>
        <begin position="36"/>
        <end position="172"/>
    </location>
</feature>
<keyword evidence="5" id="KW-0732">Signal</keyword>
<feature type="signal peptide" evidence="5">
    <location>
        <begin position="1"/>
        <end position="35"/>
    </location>
</feature>
<evidence type="ECO:0000256" key="1">
    <source>
        <dbReference type="ARBA" id="ARBA00007074"/>
    </source>
</evidence>
<evidence type="ECO:0000313" key="7">
    <source>
        <dbReference type="EMBL" id="MBP1991766.1"/>
    </source>
</evidence>
<name>A0ABS4IY06_9BACL</name>
<dbReference type="Pfam" id="PF00877">
    <property type="entry name" value="NLPC_P60"/>
    <property type="match status" value="1"/>
</dbReference>
<proteinExistence type="inferred from homology"/>
<feature type="domain" description="NlpC/P60" evidence="6">
    <location>
        <begin position="39"/>
        <end position="171"/>
    </location>
</feature>
<comment type="caution">
    <text evidence="7">The sequence shown here is derived from an EMBL/GenBank/DDBJ whole genome shotgun (WGS) entry which is preliminary data.</text>
</comment>
<dbReference type="InterPro" id="IPR000064">
    <property type="entry name" value="NLP_P60_dom"/>
</dbReference>
<accession>A0ABS4IY06</accession>
<sequence>MGLKLKFPKRFLFLSFCMALSLLLSVSVVPPAAQAAATSAQQKSVIDMGKRFLGTPYEWGAKSGSTRTFDCSSFTQYIFKKHGINLARGARGQSENGTKISRKNLRVGDLVFFSTRATMKYSSSSIKRIGHVGIYAGNNKVLHTFGKGGVKFSDMGSGWWDDHYVSAVRVLK</sequence>
<comment type="similarity">
    <text evidence="1">Belongs to the peptidase C40 family.</text>
</comment>
<keyword evidence="3 7" id="KW-0378">Hydrolase</keyword>
<dbReference type="InterPro" id="IPR038765">
    <property type="entry name" value="Papain-like_cys_pep_sf"/>
</dbReference>
<dbReference type="EMBL" id="JAGGLB010000010">
    <property type="protein sequence ID" value="MBP1991766.1"/>
    <property type="molecule type" value="Genomic_DNA"/>
</dbReference>
<organism evidence="7 8">
    <name type="scientific">Paenibacillus eucommiae</name>
    <dbReference type="NCBI Taxonomy" id="1355755"/>
    <lineage>
        <taxon>Bacteria</taxon>
        <taxon>Bacillati</taxon>
        <taxon>Bacillota</taxon>
        <taxon>Bacilli</taxon>
        <taxon>Bacillales</taxon>
        <taxon>Paenibacillaceae</taxon>
        <taxon>Paenibacillus</taxon>
    </lineage>
</organism>
<protein>
    <submittedName>
        <fullName evidence="7">Cell wall-associated NlpC family hydrolase</fullName>
    </submittedName>
</protein>
<reference evidence="7 8" key="1">
    <citation type="submission" date="2021-03" db="EMBL/GenBank/DDBJ databases">
        <title>Genomic Encyclopedia of Type Strains, Phase IV (KMG-IV): sequencing the most valuable type-strain genomes for metagenomic binning, comparative biology and taxonomic classification.</title>
        <authorList>
            <person name="Goeker M."/>
        </authorList>
    </citation>
    <scope>NUCLEOTIDE SEQUENCE [LARGE SCALE GENOMIC DNA]</scope>
    <source>
        <strain evidence="7 8">DSM 26048</strain>
    </source>
</reference>
<dbReference type="PANTHER" id="PTHR47053:SF1">
    <property type="entry name" value="MUREIN DD-ENDOPEPTIDASE MEPH-RELATED"/>
    <property type="match status" value="1"/>
</dbReference>
<keyword evidence="4" id="KW-0788">Thiol protease</keyword>
<dbReference type="InterPro" id="IPR051202">
    <property type="entry name" value="Peptidase_C40"/>
</dbReference>
<dbReference type="Proteomes" id="UP001519287">
    <property type="component" value="Unassembled WGS sequence"/>
</dbReference>
<dbReference type="PANTHER" id="PTHR47053">
    <property type="entry name" value="MUREIN DD-ENDOPEPTIDASE MEPH-RELATED"/>
    <property type="match status" value="1"/>
</dbReference>
<evidence type="ECO:0000313" key="8">
    <source>
        <dbReference type="Proteomes" id="UP001519287"/>
    </source>
</evidence>
<dbReference type="RefSeq" id="WP_245375599.1">
    <property type="nucleotide sequence ID" value="NZ_JAGGLB010000010.1"/>
</dbReference>
<keyword evidence="2" id="KW-0645">Protease</keyword>
<evidence type="ECO:0000256" key="5">
    <source>
        <dbReference type="SAM" id="SignalP"/>
    </source>
</evidence>
<evidence type="ECO:0000256" key="3">
    <source>
        <dbReference type="ARBA" id="ARBA00022801"/>
    </source>
</evidence>
<evidence type="ECO:0000256" key="4">
    <source>
        <dbReference type="ARBA" id="ARBA00022807"/>
    </source>
</evidence>
<evidence type="ECO:0000259" key="6">
    <source>
        <dbReference type="PROSITE" id="PS51935"/>
    </source>
</evidence>
<dbReference type="Gene3D" id="3.90.1720.10">
    <property type="entry name" value="endopeptidase domain like (from Nostoc punctiforme)"/>
    <property type="match status" value="1"/>
</dbReference>
<gene>
    <name evidence="7" type="ORF">J2Z66_003373</name>
</gene>
<dbReference type="SUPFAM" id="SSF54001">
    <property type="entry name" value="Cysteine proteinases"/>
    <property type="match status" value="1"/>
</dbReference>
<dbReference type="PROSITE" id="PS51935">
    <property type="entry name" value="NLPC_P60"/>
    <property type="match status" value="1"/>
</dbReference>
<keyword evidence="8" id="KW-1185">Reference proteome</keyword>